<sequence length="850" mass="94957">MATSPVPPALSCSLCQMFSYSSASFSSNDTCNKCSIFAALEARITELETRLRTLHSPVASQAPVAGAAEDSAGPASFSPADPKQLGKEGGLVMVSRKHSPKQKPQVHHQPVHVSNRFSPLGDTPAGGQTLVIGDSVLRHVKLETPATIVNCLPGARAGDIEGNLKLLAKRKRKFSKIIIHVGSNDTRLRQSEVTKINIESVCNFAKTMSDSVVFSGPLPNQTRSDMFSRMFSLNCWLSEWCPRNDVGFIDNWQTFWRKPGLVRRDGIHPTLDGAALISRNMDKFINPPKYDYPELGPGSRVAVLHASQQLLSSCYPPQKPISIETVSAPKQTKNKIKTSNKQLKHKKSQRKNNTVSTSEPKSKTVKCGLLNIRSLSSKSLLVHDLIIDQQIDLLCLTETWLQPDDYVCLNESTPPSHSNYQKSRSTGRGGGVAAIFHTSLLINERPRQTFNSFESMMLSLVHPSCKTQKPVLLVIIYRPPGPYTEFLSDFSDFLSDLVLSSDKIIIVGDFNIHVDAKNDSLSMAFNLLLDSIGFSQNVKEPTHHFNHTLDLVLTYGIETEHLTVFPENPLLSDHFLITFTFTIIDYTAVESRLYQSRCLSESAVTKFKNIIHPLLSSSMPCTNIEQSSYLNATPTEVDYLVNNFTSSLRTTLDTVAPVKTKASNQKYLTPWYNSQTRSLKQITRKLQRKWRVTNLEDQHLAWRNSLLLYKKALRKARTSYYSSLIEENKNNPRFLFSTVARLTKSQSSTEPTIPLTLTSNDFMNFFTNKIFIIREKITNNHPTDVILSTATFSTIDVKLDCFSPIDLSELTSIINSSKPSTCLLDPIPTKLHNDVFDTVGISVLCRDGYL</sequence>
<dbReference type="GO" id="GO:0003824">
    <property type="term" value="F:catalytic activity"/>
    <property type="evidence" value="ECO:0007669"/>
    <property type="project" value="InterPro"/>
</dbReference>
<dbReference type="GeneTree" id="ENSGT01120000271991"/>
<dbReference type="Gene3D" id="3.60.10.10">
    <property type="entry name" value="Endonuclease/exonuclease/phosphatase"/>
    <property type="match status" value="1"/>
</dbReference>
<dbReference type="CDD" id="cd00229">
    <property type="entry name" value="SGNH_hydrolase"/>
    <property type="match status" value="1"/>
</dbReference>
<feature type="region of interest" description="Disordered" evidence="1">
    <location>
        <begin position="62"/>
        <end position="83"/>
    </location>
</feature>
<dbReference type="SUPFAM" id="SSF52266">
    <property type="entry name" value="SGNH hydrolase"/>
    <property type="match status" value="1"/>
</dbReference>
<dbReference type="InterPro" id="IPR005135">
    <property type="entry name" value="Endo/exonuclease/phosphatase"/>
</dbReference>
<dbReference type="SUPFAM" id="SSF56219">
    <property type="entry name" value="DNase I-like"/>
    <property type="match status" value="1"/>
</dbReference>
<reference evidence="3" key="2">
    <citation type="submission" date="2025-09" db="UniProtKB">
        <authorList>
            <consortium name="Ensembl"/>
        </authorList>
    </citation>
    <scope>IDENTIFICATION</scope>
</reference>
<evidence type="ECO:0000313" key="3">
    <source>
        <dbReference type="Ensembl" id="ENSONIP00000070360.1"/>
    </source>
</evidence>
<dbReference type="Ensembl" id="ENSONIT00000059764.1">
    <property type="protein sequence ID" value="ENSONIP00000070360.1"/>
    <property type="gene ID" value="ENSONIG00000042459.1"/>
</dbReference>
<keyword evidence="4" id="KW-1185">Reference proteome</keyword>
<accession>A0A669EBF9</accession>
<feature type="domain" description="Endonuclease/exonuclease/phosphatase" evidence="2">
    <location>
        <begin position="370"/>
        <end position="574"/>
    </location>
</feature>
<feature type="compositionally biased region" description="Basic residues" evidence="1">
    <location>
        <begin position="332"/>
        <end position="350"/>
    </location>
</feature>
<dbReference type="Pfam" id="PF03372">
    <property type="entry name" value="Exo_endo_phos"/>
    <property type="match status" value="1"/>
</dbReference>
<protein>
    <recommendedName>
        <fullName evidence="2">Endonuclease/exonuclease/phosphatase domain-containing protein</fullName>
    </recommendedName>
</protein>
<organism evidence="3 4">
    <name type="scientific">Oreochromis niloticus</name>
    <name type="common">Nile tilapia</name>
    <name type="synonym">Tilapia nilotica</name>
    <dbReference type="NCBI Taxonomy" id="8128"/>
    <lineage>
        <taxon>Eukaryota</taxon>
        <taxon>Metazoa</taxon>
        <taxon>Chordata</taxon>
        <taxon>Craniata</taxon>
        <taxon>Vertebrata</taxon>
        <taxon>Euteleostomi</taxon>
        <taxon>Actinopterygii</taxon>
        <taxon>Neopterygii</taxon>
        <taxon>Teleostei</taxon>
        <taxon>Neoteleostei</taxon>
        <taxon>Acanthomorphata</taxon>
        <taxon>Ovalentaria</taxon>
        <taxon>Cichlomorphae</taxon>
        <taxon>Cichliformes</taxon>
        <taxon>Cichlidae</taxon>
        <taxon>African cichlids</taxon>
        <taxon>Pseudocrenilabrinae</taxon>
        <taxon>Oreochromini</taxon>
        <taxon>Oreochromis</taxon>
    </lineage>
</organism>
<dbReference type="Gene3D" id="3.40.50.12690">
    <property type="match status" value="1"/>
</dbReference>
<dbReference type="Gene3D" id="3.40.50.12700">
    <property type="match status" value="1"/>
</dbReference>
<dbReference type="PANTHER" id="PTHR46670:SF3">
    <property type="entry name" value="ENDONUCLEASE_EXONUCLEASE_PHOSPHATASE DOMAIN-CONTAINING PROTEIN"/>
    <property type="match status" value="1"/>
</dbReference>
<dbReference type="InterPro" id="IPR036691">
    <property type="entry name" value="Endo/exonu/phosph_ase_sf"/>
</dbReference>
<dbReference type="OMA" id="KFINPPK"/>
<dbReference type="InParanoid" id="A0A669EBF9"/>
<evidence type="ECO:0000313" key="4">
    <source>
        <dbReference type="Proteomes" id="UP000005207"/>
    </source>
</evidence>
<dbReference type="Proteomes" id="UP000005207">
    <property type="component" value="Unplaced"/>
</dbReference>
<evidence type="ECO:0000259" key="2">
    <source>
        <dbReference type="Pfam" id="PF03372"/>
    </source>
</evidence>
<evidence type="ECO:0000256" key="1">
    <source>
        <dbReference type="SAM" id="MobiDB-lite"/>
    </source>
</evidence>
<name>A0A669EBF9_ORENI</name>
<dbReference type="AlphaFoldDB" id="A0A669EBF9"/>
<dbReference type="PANTHER" id="PTHR46670">
    <property type="entry name" value="ENDO/EXONUCLEASE/PHOSPHATASE DOMAIN-CONTAINING PROTEIN"/>
    <property type="match status" value="1"/>
</dbReference>
<reference evidence="3" key="1">
    <citation type="submission" date="2025-08" db="UniProtKB">
        <authorList>
            <consortium name="Ensembl"/>
        </authorList>
    </citation>
    <scope>IDENTIFICATION</scope>
</reference>
<feature type="region of interest" description="Disordered" evidence="1">
    <location>
        <begin position="328"/>
        <end position="361"/>
    </location>
</feature>
<proteinExistence type="predicted"/>